<dbReference type="SUPFAM" id="SSF50447">
    <property type="entry name" value="Translation proteins"/>
    <property type="match status" value="1"/>
</dbReference>
<comment type="subunit">
    <text evidence="14">Heterodimer composed of CysD, the smaller subunit, and CysN.</text>
</comment>
<dbReference type="InterPro" id="IPR009000">
    <property type="entry name" value="Transl_B-barrel_sf"/>
</dbReference>
<keyword evidence="8 14" id="KW-0547">Nucleotide-binding</keyword>
<comment type="subunit">
    <text evidence="5">Sulfate-activating enzymes, NodP and NodQ, may be physically associated.</text>
</comment>
<comment type="similarity">
    <text evidence="14">Belongs to the TRAFAC class translation factor GTPase superfamily. Classic translation factor GTPase family. CysN/NodQ subfamily.</text>
</comment>
<keyword evidence="15" id="KW-0597">Phosphoprotein</keyword>
<dbReference type="Gene3D" id="2.40.30.10">
    <property type="entry name" value="Translation factors"/>
    <property type="match status" value="2"/>
</dbReference>
<comment type="similarity">
    <text evidence="15">Belongs to the APS kinase family.</text>
</comment>
<feature type="binding site" evidence="14">
    <location>
        <begin position="173"/>
        <end position="176"/>
    </location>
    <ligand>
        <name>GTP</name>
        <dbReference type="ChEBI" id="CHEBI:37565"/>
    </ligand>
</feature>
<keyword evidence="10 14" id="KW-0342">GTP-binding</keyword>
<evidence type="ECO:0000256" key="5">
    <source>
        <dbReference type="ARBA" id="ARBA00011760"/>
    </source>
</evidence>
<dbReference type="Gene3D" id="3.40.50.300">
    <property type="entry name" value="P-loop containing nucleotide triphosphate hydrolases"/>
    <property type="match status" value="2"/>
</dbReference>
<dbReference type="RefSeq" id="WP_205441638.1">
    <property type="nucleotide sequence ID" value="NZ_CP061510.1"/>
</dbReference>
<dbReference type="NCBIfam" id="NF004035">
    <property type="entry name" value="PRK05506.1"/>
    <property type="match status" value="1"/>
</dbReference>
<evidence type="ECO:0000256" key="7">
    <source>
        <dbReference type="ARBA" id="ARBA00022695"/>
    </source>
</evidence>
<comment type="function">
    <text evidence="2">APS kinase catalyzes the synthesis of activated sulfate.</text>
</comment>
<evidence type="ECO:0000256" key="1">
    <source>
        <dbReference type="ARBA" id="ARBA00001823"/>
    </source>
</evidence>
<dbReference type="NCBIfam" id="TIGR02034">
    <property type="entry name" value="CysN"/>
    <property type="match status" value="1"/>
</dbReference>
<dbReference type="InterPro" id="IPR041757">
    <property type="entry name" value="CysN_GTP-bd"/>
</dbReference>
<dbReference type="NCBIfam" id="NF003013">
    <property type="entry name" value="PRK03846.1"/>
    <property type="match status" value="1"/>
</dbReference>
<keyword evidence="7 14" id="KW-0548">Nucleotidyltransferase</keyword>
<dbReference type="PROSITE" id="PS00301">
    <property type="entry name" value="G_TR_1"/>
    <property type="match status" value="1"/>
</dbReference>
<evidence type="ECO:0000256" key="12">
    <source>
        <dbReference type="ARBA" id="ARBA00024872"/>
    </source>
</evidence>
<dbReference type="InterPro" id="IPR044138">
    <property type="entry name" value="CysN_II"/>
</dbReference>
<comment type="catalytic activity">
    <reaction evidence="13 14">
        <text>sulfate + ATP + H(+) = adenosine 5'-phosphosulfate + diphosphate</text>
        <dbReference type="Rhea" id="RHEA:18133"/>
        <dbReference type="ChEBI" id="CHEBI:15378"/>
        <dbReference type="ChEBI" id="CHEBI:16189"/>
        <dbReference type="ChEBI" id="CHEBI:30616"/>
        <dbReference type="ChEBI" id="CHEBI:33019"/>
        <dbReference type="ChEBI" id="CHEBI:58243"/>
        <dbReference type="EC" id="2.7.7.4"/>
    </reaction>
</comment>
<evidence type="ECO:0000256" key="3">
    <source>
        <dbReference type="ARBA" id="ARBA00005438"/>
    </source>
</evidence>
<protein>
    <recommendedName>
        <fullName evidence="14 15">Multifunctional fusion protein</fullName>
    </recommendedName>
    <domain>
        <recommendedName>
            <fullName evidence="14">Sulfate adenylyltransferase subunit 1</fullName>
            <ecNumber evidence="14">2.7.7.4</ecNumber>
        </recommendedName>
        <alternativeName>
            <fullName evidence="14">ATP-sulfurylase large subunit</fullName>
        </alternativeName>
        <alternativeName>
            <fullName evidence="14">Sulfate adenylate transferase</fullName>
            <shortName evidence="14">SAT</shortName>
        </alternativeName>
    </domain>
    <domain>
        <recommendedName>
            <fullName evidence="15">Adenylyl-sulfate kinase</fullName>
            <ecNumber evidence="15">2.7.1.25</ecNumber>
        </recommendedName>
        <alternativeName>
            <fullName evidence="15">APS kinase</fullName>
        </alternativeName>
        <alternativeName>
            <fullName evidence="15">ATP adenosine-5'-phosphosulfate 3'-phosphotransferase</fullName>
        </alternativeName>
        <alternativeName>
            <fullName evidence="15">Adenosine-5'-phosphosulfate kinase</fullName>
        </alternativeName>
    </domain>
</protein>
<gene>
    <name evidence="14 17" type="primary">cysN</name>
    <name evidence="15" type="synonym">cysC</name>
    <name evidence="17" type="ORF">IDJ81_13375</name>
</gene>
<dbReference type="InterPro" id="IPR044139">
    <property type="entry name" value="CysN_NoDQ_III"/>
</dbReference>
<keyword evidence="15" id="KW-0418">Kinase</keyword>
<comment type="function">
    <text evidence="14">With CysD forms the ATP sulfurylase (ATPS) that catalyzes the adenylation of sulfate producing adenosine 5'-phosphosulfate (APS) and diphosphate, the first enzymatic step in sulfur assimilation pathway. APS synthesis involves the formation of a high-energy phosphoric-sulfuric acid anhydride bond driven by GTP hydrolysis by CysN coupled to ATP hydrolysis by CysD.</text>
</comment>
<comment type="similarity">
    <text evidence="4">In the N-terminal section; belongs to the TRAFAC class translation factor GTPase superfamily. Classic translation factor GTPase family. CysN/NodQ subfamily.</text>
</comment>
<reference evidence="17 18" key="1">
    <citation type="submission" date="2020-09" db="EMBL/GenBank/DDBJ databases">
        <title>Complete genome sequence of altererythrobacter flavus SS-21NJ, isolated from Dongying oil sludge in Shandong province.</title>
        <authorList>
            <person name="Sun S."/>
            <person name="Zhang Z."/>
        </authorList>
    </citation>
    <scope>NUCLEOTIDE SEQUENCE [LARGE SCALE GENOMIC DNA]</scope>
    <source>
        <strain evidence="17 18">SS-21NJ</strain>
    </source>
</reference>
<accession>A0ABX7KAS6</accession>
<dbReference type="CDD" id="cd02027">
    <property type="entry name" value="APSK"/>
    <property type="match status" value="1"/>
</dbReference>
<evidence type="ECO:0000259" key="16">
    <source>
        <dbReference type="PROSITE" id="PS51722"/>
    </source>
</evidence>
<dbReference type="NCBIfam" id="NF003478">
    <property type="entry name" value="PRK05124.1"/>
    <property type="match status" value="1"/>
</dbReference>
<evidence type="ECO:0000313" key="17">
    <source>
        <dbReference type="EMBL" id="QSB44291.1"/>
    </source>
</evidence>
<comment type="function">
    <text evidence="12">Proposed to provide activated sulfate for transfer to Nod factor. ATP sulfurylase may be the GTPase, regulating ATP sulfurylase activity.</text>
</comment>
<feature type="active site" description="Phosphoserine intermediate" evidence="15">
    <location>
        <position position="550"/>
    </location>
</feature>
<feature type="binding site" evidence="15">
    <location>
        <begin position="476"/>
        <end position="483"/>
    </location>
    <ligand>
        <name>ATP</name>
        <dbReference type="ChEBI" id="CHEBI:30616"/>
    </ligand>
</feature>
<dbReference type="InterPro" id="IPR004161">
    <property type="entry name" value="EFTu-like_2"/>
</dbReference>
<dbReference type="NCBIfam" id="TIGR00455">
    <property type="entry name" value="apsK"/>
    <property type="match status" value="1"/>
</dbReference>
<keyword evidence="18" id="KW-1185">Reference proteome</keyword>
<dbReference type="Pfam" id="PF03144">
    <property type="entry name" value="GTP_EFTU_D2"/>
    <property type="match status" value="1"/>
</dbReference>
<keyword evidence="11" id="KW-0511">Multifunctional enzyme</keyword>
<dbReference type="CDD" id="cd03695">
    <property type="entry name" value="CysN_NodQ_II"/>
    <property type="match status" value="1"/>
</dbReference>
<dbReference type="InterPro" id="IPR031157">
    <property type="entry name" value="G_TR_CS"/>
</dbReference>
<dbReference type="InterPro" id="IPR027417">
    <property type="entry name" value="P-loop_NTPase"/>
</dbReference>
<name>A0ABX7KAS6_9SPHN</name>
<dbReference type="PROSITE" id="PS51722">
    <property type="entry name" value="G_TR_2"/>
    <property type="match status" value="1"/>
</dbReference>
<evidence type="ECO:0000256" key="15">
    <source>
        <dbReference type="HAMAP-Rule" id="MF_00065"/>
    </source>
</evidence>
<dbReference type="SUPFAM" id="SSF52540">
    <property type="entry name" value="P-loop containing nucleoside triphosphate hydrolases"/>
    <property type="match status" value="2"/>
</dbReference>
<dbReference type="InterPro" id="IPR050100">
    <property type="entry name" value="TRAFAC_GTPase_members"/>
</dbReference>
<comment type="function">
    <text evidence="15">Catalyzes the synthesis of activated sulfate.</text>
</comment>
<dbReference type="CDD" id="cd04166">
    <property type="entry name" value="CysN_ATPS"/>
    <property type="match status" value="1"/>
</dbReference>
<comment type="similarity">
    <text evidence="3">In the C-terminal section; belongs to the APS kinase family.</text>
</comment>
<feature type="binding site" evidence="14">
    <location>
        <begin position="39"/>
        <end position="46"/>
    </location>
    <ligand>
        <name>GTP</name>
        <dbReference type="ChEBI" id="CHEBI:37565"/>
    </ligand>
</feature>
<organism evidence="17 18">
    <name type="scientific">Tsuneonella flava</name>
    <dbReference type="NCBI Taxonomy" id="2055955"/>
    <lineage>
        <taxon>Bacteria</taxon>
        <taxon>Pseudomonadati</taxon>
        <taxon>Pseudomonadota</taxon>
        <taxon>Alphaproteobacteria</taxon>
        <taxon>Sphingomonadales</taxon>
        <taxon>Erythrobacteraceae</taxon>
        <taxon>Tsuneonella</taxon>
    </lineage>
</organism>
<evidence type="ECO:0000256" key="8">
    <source>
        <dbReference type="ARBA" id="ARBA00022741"/>
    </source>
</evidence>
<dbReference type="InterPro" id="IPR009001">
    <property type="entry name" value="Transl_elong_EF1A/Init_IF2_C"/>
</dbReference>
<evidence type="ECO:0000256" key="4">
    <source>
        <dbReference type="ARBA" id="ARBA00007237"/>
    </source>
</evidence>
<dbReference type="Proteomes" id="UP000663637">
    <property type="component" value="Chromosome"/>
</dbReference>
<dbReference type="Pfam" id="PF22594">
    <property type="entry name" value="GTP-eEF1A_C"/>
    <property type="match status" value="1"/>
</dbReference>
<evidence type="ECO:0000256" key="11">
    <source>
        <dbReference type="ARBA" id="ARBA00023268"/>
    </source>
</evidence>
<comment type="pathway">
    <text evidence="15">Sulfur metabolism; hydrogen sulfide biosynthesis; sulfite from sulfate: step 2/3.</text>
</comment>
<evidence type="ECO:0000256" key="13">
    <source>
        <dbReference type="ARBA" id="ARBA00049370"/>
    </source>
</evidence>
<proteinExistence type="inferred from homology"/>
<sequence length="639" mass="71030">MPETQNDSVYVTDRLIAEDIDTYLDTHQHKTMLRFITCGSVDDGKSTLIGRLLYDSKMIFEDQLAALQSDSKKVGTQGQDIDFALLVDGLAAEREQGITIDVAYRFFNTERRKFIVADCPGHEQYTRNMVTGASTADLAVILIDARKGVLVQTRRHSYLCHLIGIRNIVLAVNKMDLVDYAQDVFDKIVVEYSEFAKSIGIESFTAMPISGFKGDNITTLSDNMPWYDGPTLIEHLETVEVNSARDASKPFRMPVQWVNRPNLDFRGFSGQIATGVVRPGDAVRVLPSGKTSSVSKIVTMDGELDEAVAGQSVTVCFADEVDCSRGDVIAPADNPPAVADQFEVTIVWLNDDTMHVGRAYWLKIGTQTVSATVRQPKYAVNVNTMEHMAAKTLDLNAIGVAELSTDRPIVFEPYTDNRALGGFILIDKMTNATVAAGMINFSLRRAQNVHWQPTDIDREAHARLKNQTPKVLWFTGLSGAGKSTIANEVEKRLNLMNRHTFLLDGDNVRHGLNKDLGFTEADRIENIRRVGEVSKLMVDAGLIVLTAFISPFRAERQMVRAMLSDEEFIEIYVDTPLEVAEARDVKGLYKKARSGELKNFTGIDSPYEPPMTPEIRVNTAEMTAAEAADYIVRKLMPLK</sequence>
<keyword evidence="6 14" id="KW-0808">Transferase</keyword>
<dbReference type="Pfam" id="PF00009">
    <property type="entry name" value="GTP_EFTU"/>
    <property type="match status" value="1"/>
</dbReference>
<dbReference type="PANTHER" id="PTHR23115">
    <property type="entry name" value="TRANSLATION FACTOR"/>
    <property type="match status" value="1"/>
</dbReference>
<dbReference type="PRINTS" id="PR00315">
    <property type="entry name" value="ELONGATNFCT"/>
</dbReference>
<evidence type="ECO:0000256" key="6">
    <source>
        <dbReference type="ARBA" id="ARBA00022679"/>
    </source>
</evidence>
<evidence type="ECO:0000256" key="10">
    <source>
        <dbReference type="ARBA" id="ARBA00023134"/>
    </source>
</evidence>
<evidence type="ECO:0000313" key="18">
    <source>
        <dbReference type="Proteomes" id="UP000663637"/>
    </source>
</evidence>
<dbReference type="SUPFAM" id="SSF50465">
    <property type="entry name" value="EF-Tu/eEF-1alpha/eIF2-gamma C-terminal domain"/>
    <property type="match status" value="1"/>
</dbReference>
<evidence type="ECO:0000256" key="14">
    <source>
        <dbReference type="HAMAP-Rule" id="MF_00062"/>
    </source>
</evidence>
<comment type="catalytic activity">
    <reaction evidence="1 15">
        <text>adenosine 5'-phosphosulfate + ATP = 3'-phosphoadenylyl sulfate + ADP + H(+)</text>
        <dbReference type="Rhea" id="RHEA:24152"/>
        <dbReference type="ChEBI" id="CHEBI:15378"/>
        <dbReference type="ChEBI" id="CHEBI:30616"/>
        <dbReference type="ChEBI" id="CHEBI:58243"/>
        <dbReference type="ChEBI" id="CHEBI:58339"/>
        <dbReference type="ChEBI" id="CHEBI:456216"/>
        <dbReference type="EC" id="2.7.1.25"/>
    </reaction>
</comment>
<dbReference type="HAMAP" id="MF_00065">
    <property type="entry name" value="Adenylyl_sulf_kinase"/>
    <property type="match status" value="1"/>
</dbReference>
<feature type="binding site" evidence="14">
    <location>
        <begin position="118"/>
        <end position="122"/>
    </location>
    <ligand>
        <name>GTP</name>
        <dbReference type="ChEBI" id="CHEBI:37565"/>
    </ligand>
</feature>
<dbReference type="HAMAP" id="MF_00062">
    <property type="entry name" value="Sulf_adenylyltr_sub1"/>
    <property type="match status" value="1"/>
</dbReference>
<dbReference type="Pfam" id="PF01583">
    <property type="entry name" value="APS_kinase"/>
    <property type="match status" value="1"/>
</dbReference>
<dbReference type="EC" id="2.7.7.4" evidence="14"/>
<feature type="domain" description="Tr-type G" evidence="16">
    <location>
        <begin position="30"/>
        <end position="245"/>
    </location>
</feature>
<dbReference type="InterPro" id="IPR000795">
    <property type="entry name" value="T_Tr_GTP-bd_dom"/>
</dbReference>
<keyword evidence="9 14" id="KW-0067">ATP-binding</keyword>
<dbReference type="EMBL" id="CP061510">
    <property type="protein sequence ID" value="QSB44291.1"/>
    <property type="molecule type" value="Genomic_DNA"/>
</dbReference>
<dbReference type="EC" id="2.7.1.25" evidence="15"/>
<dbReference type="InterPro" id="IPR002891">
    <property type="entry name" value="APS"/>
</dbReference>
<dbReference type="InterPro" id="IPR054696">
    <property type="entry name" value="GTP-eEF1A_C"/>
</dbReference>
<dbReference type="GO" id="GO:0004781">
    <property type="term" value="F:sulfate adenylyltransferase (ATP) activity"/>
    <property type="evidence" value="ECO:0007669"/>
    <property type="project" value="UniProtKB-EC"/>
</dbReference>
<evidence type="ECO:0000256" key="9">
    <source>
        <dbReference type="ARBA" id="ARBA00022840"/>
    </source>
</evidence>
<evidence type="ECO:0000256" key="2">
    <source>
        <dbReference type="ARBA" id="ARBA00002357"/>
    </source>
</evidence>
<comment type="pathway">
    <text evidence="14">Sulfur metabolism; hydrogen sulfide biosynthesis; sulfite from sulfate: step 1/3.</text>
</comment>
<dbReference type="InterPro" id="IPR059117">
    <property type="entry name" value="APS_kinase_dom"/>
</dbReference>
<dbReference type="InterPro" id="IPR011779">
    <property type="entry name" value="SO4_adenylTrfase_lsu"/>
</dbReference>
<dbReference type="CDD" id="cd04095">
    <property type="entry name" value="CysN_NoDQ_III"/>
    <property type="match status" value="1"/>
</dbReference>